<dbReference type="EMBL" id="GEDC01021597">
    <property type="protein sequence ID" value="JAS15701.1"/>
    <property type="molecule type" value="Transcribed_RNA"/>
</dbReference>
<gene>
    <name evidence="2" type="ORF">g.19675</name>
</gene>
<reference evidence="2" key="1">
    <citation type="submission" date="2015-12" db="EMBL/GenBank/DDBJ databases">
        <title>De novo transcriptome assembly of four potential Pierce s Disease insect vectors from Arizona vineyards.</title>
        <authorList>
            <person name="Tassone E.E."/>
        </authorList>
    </citation>
    <scope>NUCLEOTIDE SEQUENCE</scope>
</reference>
<dbReference type="AlphaFoldDB" id="A0A1B6CQL0"/>
<feature type="region of interest" description="Disordered" evidence="1">
    <location>
        <begin position="40"/>
        <end position="80"/>
    </location>
</feature>
<protein>
    <submittedName>
        <fullName evidence="2">Uncharacterized protein</fullName>
    </submittedName>
</protein>
<proteinExistence type="predicted"/>
<feature type="compositionally biased region" description="Basic and acidic residues" evidence="1">
    <location>
        <begin position="47"/>
        <end position="58"/>
    </location>
</feature>
<accession>A0A1B6CQL0</accession>
<organism evidence="2">
    <name type="scientific">Clastoptera arizonana</name>
    <name type="common">Arizona spittle bug</name>
    <dbReference type="NCBI Taxonomy" id="38151"/>
    <lineage>
        <taxon>Eukaryota</taxon>
        <taxon>Metazoa</taxon>
        <taxon>Ecdysozoa</taxon>
        <taxon>Arthropoda</taxon>
        <taxon>Hexapoda</taxon>
        <taxon>Insecta</taxon>
        <taxon>Pterygota</taxon>
        <taxon>Neoptera</taxon>
        <taxon>Paraneoptera</taxon>
        <taxon>Hemiptera</taxon>
        <taxon>Auchenorrhyncha</taxon>
        <taxon>Cercopoidea</taxon>
        <taxon>Clastopteridae</taxon>
        <taxon>Clastoptera</taxon>
    </lineage>
</organism>
<evidence type="ECO:0000313" key="2">
    <source>
        <dbReference type="EMBL" id="JAS15701.1"/>
    </source>
</evidence>
<evidence type="ECO:0000256" key="1">
    <source>
        <dbReference type="SAM" id="MobiDB-lite"/>
    </source>
</evidence>
<feature type="non-terminal residue" evidence="2">
    <location>
        <position position="1"/>
    </location>
</feature>
<feature type="region of interest" description="Disordered" evidence="1">
    <location>
        <begin position="168"/>
        <end position="224"/>
    </location>
</feature>
<sequence>AVKEVVVPVEEKVEDMEEALKRAAYVRPWDIGKDGVKAPQVMSQEEWVEKKREERPEEFAPPVYPEPAQTENPPKRKPNTLFFTSKKQKTAPMDLRPCDSAQSIISAEESLISSSRGRVVYNPQLENLDCRGSSAPQRGLDQKLEMVDSTNLSSVSAKTCRKRNLGCYQETSGPKLGFNDSPDPPSDSSRRNQKKGAEIPPPPTMEYYGGSSAPHHGPAHRIDLEDSISAGLNFLRKKVEEKQKKSTKDFFKDI</sequence>
<name>A0A1B6CQL0_9HEMI</name>